<gene>
    <name evidence="2" type="ORF">GSH16_09275</name>
</gene>
<accession>A0A6B0TM54</accession>
<sequence>MSSPTWTPDALRSEVRPFRGDAWRMVEAQHAVSTQKICDSLAEQAVLEEILDEVKPPVPEACRHLDYLLYTPFRHRPYPYGSRFRRAGLTPGVWYGAAAVEVAVAEMCFYRLLFYAESPATPFPDNAADYTAFAAALATPAALDLTQPPLDADTDSWTDPVRYEACQALADTARAAGAELIAYRSVRDPEGGRNLALLTCAGFARPRPVRVQSWRIRIGASGIVAMRDHPRLWIEYPRETFTADPRLSDMVWDRTRR</sequence>
<evidence type="ECO:0000313" key="3">
    <source>
        <dbReference type="Proteomes" id="UP000436016"/>
    </source>
</evidence>
<organism evidence="2 3">
    <name type="scientific">Oceanomicrobium pacificus</name>
    <dbReference type="NCBI Taxonomy" id="2692916"/>
    <lineage>
        <taxon>Bacteria</taxon>
        <taxon>Pseudomonadati</taxon>
        <taxon>Pseudomonadota</taxon>
        <taxon>Alphaproteobacteria</taxon>
        <taxon>Rhodobacterales</taxon>
        <taxon>Paracoccaceae</taxon>
        <taxon>Oceanomicrobium</taxon>
    </lineage>
</organism>
<dbReference type="AlphaFoldDB" id="A0A6B0TM54"/>
<protein>
    <submittedName>
        <fullName evidence="2">RES domain-containing protein</fullName>
    </submittedName>
</protein>
<dbReference type="Pfam" id="PF08808">
    <property type="entry name" value="RES"/>
    <property type="match status" value="1"/>
</dbReference>
<dbReference type="InterPro" id="IPR014914">
    <property type="entry name" value="RES_dom"/>
</dbReference>
<proteinExistence type="predicted"/>
<evidence type="ECO:0000313" key="2">
    <source>
        <dbReference type="EMBL" id="MXU65640.1"/>
    </source>
</evidence>
<reference evidence="2 3" key="1">
    <citation type="submission" date="2019-12" db="EMBL/GenBank/DDBJ databases">
        <title>Strain KN286 was isolated from seawater, which was collected from Caroline Seamount in the tropical western Pacific.</title>
        <authorList>
            <person name="Wang Q."/>
        </authorList>
    </citation>
    <scope>NUCLEOTIDE SEQUENCE [LARGE SCALE GENOMIC DNA]</scope>
    <source>
        <strain evidence="2 3">KN286</strain>
    </source>
</reference>
<dbReference type="RefSeq" id="WP_160854292.1">
    <property type="nucleotide sequence ID" value="NZ_WUWG01000003.1"/>
</dbReference>
<comment type="caution">
    <text evidence="2">The sequence shown here is derived from an EMBL/GenBank/DDBJ whole genome shotgun (WGS) entry which is preliminary data.</text>
</comment>
<feature type="domain" description="RES" evidence="1">
    <location>
        <begin position="72"/>
        <end position="209"/>
    </location>
</feature>
<name>A0A6B0TM54_9RHOB</name>
<dbReference type="Proteomes" id="UP000436016">
    <property type="component" value="Unassembled WGS sequence"/>
</dbReference>
<keyword evidence="3" id="KW-1185">Reference proteome</keyword>
<evidence type="ECO:0000259" key="1">
    <source>
        <dbReference type="SMART" id="SM00953"/>
    </source>
</evidence>
<dbReference type="EMBL" id="WUWG01000003">
    <property type="protein sequence ID" value="MXU65640.1"/>
    <property type="molecule type" value="Genomic_DNA"/>
</dbReference>
<dbReference type="SMART" id="SM00953">
    <property type="entry name" value="RES"/>
    <property type="match status" value="1"/>
</dbReference>